<dbReference type="OrthoDB" id="668782at2"/>
<dbReference type="AlphaFoldDB" id="A0A4S8MZQ6"/>
<dbReference type="Pfam" id="PF03795">
    <property type="entry name" value="YCII"/>
    <property type="match status" value="1"/>
</dbReference>
<comment type="caution">
    <text evidence="3">The sequence shown here is derived from an EMBL/GenBank/DDBJ whole genome shotgun (WGS) entry which is preliminary data.</text>
</comment>
<dbReference type="EMBL" id="STGW01000019">
    <property type="protein sequence ID" value="THV08977.1"/>
    <property type="molecule type" value="Genomic_DNA"/>
</dbReference>
<reference evidence="3 4" key="1">
    <citation type="journal article" date="2009" name="Int. J. Syst. Evol. Microbiol.">
        <title>Nocardioides caeni sp. nov., isolated from wastewater.</title>
        <authorList>
            <person name="Yoon J.H."/>
            <person name="Kang S.J."/>
            <person name="Park S."/>
            <person name="Kim W."/>
            <person name="Oh T.K."/>
        </authorList>
    </citation>
    <scope>NUCLEOTIDE SEQUENCE [LARGE SCALE GENOMIC DNA]</scope>
    <source>
        <strain evidence="3 4">DSM 23134</strain>
    </source>
</reference>
<protein>
    <recommendedName>
        <fullName evidence="2">YCII-related domain-containing protein</fullName>
    </recommendedName>
</protein>
<dbReference type="Gene3D" id="3.30.70.1060">
    <property type="entry name" value="Dimeric alpha+beta barrel"/>
    <property type="match status" value="1"/>
</dbReference>
<gene>
    <name evidence="3" type="ORF">E9934_17980</name>
</gene>
<evidence type="ECO:0000313" key="4">
    <source>
        <dbReference type="Proteomes" id="UP000307087"/>
    </source>
</evidence>
<dbReference type="RefSeq" id="WP_136564288.1">
    <property type="nucleotide sequence ID" value="NZ_BAABLS010000006.1"/>
</dbReference>
<evidence type="ECO:0000259" key="2">
    <source>
        <dbReference type="Pfam" id="PF03795"/>
    </source>
</evidence>
<name>A0A4S8MZQ6_9ACTN</name>
<accession>A0A4S8MZQ6</accession>
<sequence length="122" mass="13190">MAQYLMSVHGNEEEYAKVPEDQWPEMFAAVEAFNQQLQSDGVWVFAGGLQGAETATVVDASGDAPVITDGPYLETKEHIGGFWVIEVPDLDAALRYATAGSQACQGKVEVRPFQGEPETPEA</sequence>
<dbReference type="InterPro" id="IPR011008">
    <property type="entry name" value="Dimeric_a/b-barrel"/>
</dbReference>
<evidence type="ECO:0000256" key="1">
    <source>
        <dbReference type="ARBA" id="ARBA00007689"/>
    </source>
</evidence>
<evidence type="ECO:0000313" key="3">
    <source>
        <dbReference type="EMBL" id="THV08977.1"/>
    </source>
</evidence>
<organism evidence="3 4">
    <name type="scientific">Nocardioides caeni</name>
    <dbReference type="NCBI Taxonomy" id="574700"/>
    <lineage>
        <taxon>Bacteria</taxon>
        <taxon>Bacillati</taxon>
        <taxon>Actinomycetota</taxon>
        <taxon>Actinomycetes</taxon>
        <taxon>Propionibacteriales</taxon>
        <taxon>Nocardioidaceae</taxon>
        <taxon>Nocardioides</taxon>
    </lineage>
</organism>
<keyword evidence="4" id="KW-1185">Reference proteome</keyword>
<dbReference type="SUPFAM" id="SSF54909">
    <property type="entry name" value="Dimeric alpha+beta barrel"/>
    <property type="match status" value="1"/>
</dbReference>
<proteinExistence type="inferred from homology"/>
<dbReference type="InterPro" id="IPR005545">
    <property type="entry name" value="YCII"/>
</dbReference>
<dbReference type="PANTHER" id="PTHR35174">
    <property type="entry name" value="BLL7171 PROTEIN-RELATED"/>
    <property type="match status" value="1"/>
</dbReference>
<feature type="domain" description="YCII-related" evidence="2">
    <location>
        <begin position="13"/>
        <end position="112"/>
    </location>
</feature>
<comment type="similarity">
    <text evidence="1">Belongs to the YciI family.</text>
</comment>
<dbReference type="PANTHER" id="PTHR35174:SF3">
    <property type="entry name" value="BLL7171 PROTEIN"/>
    <property type="match status" value="1"/>
</dbReference>
<dbReference type="Proteomes" id="UP000307087">
    <property type="component" value="Unassembled WGS sequence"/>
</dbReference>